<proteinExistence type="predicted"/>
<evidence type="ECO:0000259" key="4">
    <source>
        <dbReference type="PROSITE" id="PS51371"/>
    </source>
</evidence>
<dbReference type="SUPFAM" id="SSF54631">
    <property type="entry name" value="CBS-domain pair"/>
    <property type="match status" value="1"/>
</dbReference>
<keyword evidence="1 2" id="KW-0129">CBS domain</keyword>
<dbReference type="InterPro" id="IPR051257">
    <property type="entry name" value="Diverse_CBS-Domain"/>
</dbReference>
<feature type="domain" description="BON" evidence="3">
    <location>
        <begin position="156"/>
        <end position="224"/>
    </location>
</feature>
<feature type="domain" description="CBS" evidence="4">
    <location>
        <begin position="94"/>
        <end position="149"/>
    </location>
</feature>
<dbReference type="PROSITE" id="PS51371">
    <property type="entry name" value="CBS"/>
    <property type="match status" value="2"/>
</dbReference>
<dbReference type="InterPro" id="IPR000644">
    <property type="entry name" value="CBS_dom"/>
</dbReference>
<protein>
    <submittedName>
        <fullName evidence="5">CBS domain-containing protein</fullName>
    </submittedName>
</protein>
<dbReference type="EMBL" id="JAVDPW010000001">
    <property type="protein sequence ID" value="MDR6288157.1"/>
    <property type="molecule type" value="Genomic_DNA"/>
</dbReference>
<name>A0ABU1JHP9_9PROT</name>
<evidence type="ECO:0000256" key="2">
    <source>
        <dbReference type="PROSITE-ProRule" id="PRU00703"/>
    </source>
</evidence>
<dbReference type="Gene3D" id="3.30.1340.30">
    <property type="match status" value="1"/>
</dbReference>
<accession>A0ABU1JHP9</accession>
<evidence type="ECO:0000256" key="1">
    <source>
        <dbReference type="ARBA" id="ARBA00023122"/>
    </source>
</evidence>
<dbReference type="Pfam" id="PF04972">
    <property type="entry name" value="BON"/>
    <property type="match status" value="1"/>
</dbReference>
<feature type="domain" description="CBS" evidence="4">
    <location>
        <begin position="7"/>
        <end position="63"/>
    </location>
</feature>
<dbReference type="Gene3D" id="3.10.580.10">
    <property type="entry name" value="CBS-domain"/>
    <property type="match status" value="1"/>
</dbReference>
<dbReference type="SMART" id="SM00116">
    <property type="entry name" value="CBS"/>
    <property type="match status" value="2"/>
</dbReference>
<evidence type="ECO:0000313" key="6">
    <source>
        <dbReference type="Proteomes" id="UP001262410"/>
    </source>
</evidence>
<reference evidence="5 6" key="1">
    <citation type="submission" date="2023-07" db="EMBL/GenBank/DDBJ databases">
        <title>Sorghum-associated microbial communities from plants grown in Nebraska, USA.</title>
        <authorList>
            <person name="Schachtman D."/>
        </authorList>
    </citation>
    <scope>NUCLEOTIDE SEQUENCE [LARGE SCALE GENOMIC DNA]</scope>
    <source>
        <strain evidence="5 6">584</strain>
    </source>
</reference>
<comment type="caution">
    <text evidence="5">The sequence shown here is derived from an EMBL/GenBank/DDBJ whole genome shotgun (WGS) entry which is preliminary data.</text>
</comment>
<dbReference type="CDD" id="cd04586">
    <property type="entry name" value="CBS_pair_BON_assoc"/>
    <property type="match status" value="1"/>
</dbReference>
<evidence type="ECO:0000259" key="3">
    <source>
        <dbReference type="PROSITE" id="PS50914"/>
    </source>
</evidence>
<dbReference type="Pfam" id="PF00571">
    <property type="entry name" value="CBS"/>
    <property type="match status" value="2"/>
</dbReference>
<dbReference type="PANTHER" id="PTHR43080:SF26">
    <property type="entry name" value="REGULATORY PROTEIN"/>
    <property type="match status" value="1"/>
</dbReference>
<dbReference type="InterPro" id="IPR017080">
    <property type="entry name" value="UCP036990_CBS_BON"/>
</dbReference>
<keyword evidence="6" id="KW-1185">Reference proteome</keyword>
<dbReference type="InterPro" id="IPR046342">
    <property type="entry name" value="CBS_dom_sf"/>
</dbReference>
<dbReference type="PROSITE" id="PS50914">
    <property type="entry name" value="BON"/>
    <property type="match status" value="1"/>
</dbReference>
<dbReference type="Proteomes" id="UP001262410">
    <property type="component" value="Unassembled WGS sequence"/>
</dbReference>
<organism evidence="5 6">
    <name type="scientific">Inquilinus ginsengisoli</name>
    <dbReference type="NCBI Taxonomy" id="363840"/>
    <lineage>
        <taxon>Bacteria</taxon>
        <taxon>Pseudomonadati</taxon>
        <taxon>Pseudomonadota</taxon>
        <taxon>Alphaproteobacteria</taxon>
        <taxon>Rhodospirillales</taxon>
        <taxon>Rhodospirillaceae</taxon>
        <taxon>Inquilinus</taxon>
    </lineage>
</organism>
<dbReference type="InterPro" id="IPR007055">
    <property type="entry name" value="BON_dom"/>
</dbReference>
<dbReference type="PIRSF" id="PIRSF036990">
    <property type="entry name" value="UCP036990_CBS_BON"/>
    <property type="match status" value="1"/>
</dbReference>
<dbReference type="PANTHER" id="PTHR43080">
    <property type="entry name" value="CBS DOMAIN-CONTAINING PROTEIN CBSX3, MITOCHONDRIAL"/>
    <property type="match status" value="1"/>
</dbReference>
<dbReference type="RefSeq" id="WP_309792124.1">
    <property type="nucleotide sequence ID" value="NZ_JAVDPW010000001.1"/>
</dbReference>
<sequence length="239" mass="26703">MNAADVMTRNPVTVRSDLPILAAIRIMLGRGISGLPVVDLEGDMVGMITEGDLLRRAEIGTEKRRPDWLAFFTGTDRLAREYVRSHSRNVADLMTRDVVSVSEDASLDEIVRLMLDRRIKRIPVLRGTKLVGLVSRASLLRLLAGLLDVRAENGHDDKAIRERIFAELTEQLWARVEGMRIECQDGRVTIGGVITDEWVRDALRVAVENVPGVKGVKDDMLLIEPLTGTVLDPVYQRQL</sequence>
<evidence type="ECO:0000313" key="5">
    <source>
        <dbReference type="EMBL" id="MDR6288157.1"/>
    </source>
</evidence>
<gene>
    <name evidence="5" type="ORF">E9232_000656</name>
</gene>